<dbReference type="InterPro" id="IPR050763">
    <property type="entry name" value="ABC_transporter_ATP-binding"/>
</dbReference>
<dbReference type="GO" id="GO:0005524">
    <property type="term" value="F:ATP binding"/>
    <property type="evidence" value="ECO:0007669"/>
    <property type="project" value="UniProtKB-KW"/>
</dbReference>
<dbReference type="PROSITE" id="PS50893">
    <property type="entry name" value="ABC_TRANSPORTER_2"/>
    <property type="match status" value="1"/>
</dbReference>
<evidence type="ECO:0000313" key="6">
    <source>
        <dbReference type="EMBL" id="OGZ43889.1"/>
    </source>
</evidence>
<feature type="domain" description="ABC transporter" evidence="5">
    <location>
        <begin position="5"/>
        <end position="235"/>
    </location>
</feature>
<dbReference type="GO" id="GO:0016887">
    <property type="term" value="F:ATP hydrolysis activity"/>
    <property type="evidence" value="ECO:0007669"/>
    <property type="project" value="InterPro"/>
</dbReference>
<dbReference type="PANTHER" id="PTHR42711">
    <property type="entry name" value="ABC TRANSPORTER ATP-BINDING PROTEIN"/>
    <property type="match status" value="1"/>
</dbReference>
<proteinExistence type="inferred from homology"/>
<keyword evidence="2" id="KW-0813">Transport</keyword>
<dbReference type="InterPro" id="IPR003439">
    <property type="entry name" value="ABC_transporter-like_ATP-bd"/>
</dbReference>
<dbReference type="InterPro" id="IPR027417">
    <property type="entry name" value="P-loop_NTPase"/>
</dbReference>
<evidence type="ECO:0000256" key="3">
    <source>
        <dbReference type="ARBA" id="ARBA00022741"/>
    </source>
</evidence>
<keyword evidence="4" id="KW-0067">ATP-binding</keyword>
<dbReference type="Pfam" id="PF00005">
    <property type="entry name" value="ABC_tran"/>
    <property type="match status" value="1"/>
</dbReference>
<keyword evidence="3" id="KW-0547">Nucleotide-binding</keyword>
<evidence type="ECO:0000256" key="2">
    <source>
        <dbReference type="ARBA" id="ARBA00022448"/>
    </source>
</evidence>
<evidence type="ECO:0000256" key="1">
    <source>
        <dbReference type="ARBA" id="ARBA00005417"/>
    </source>
</evidence>
<dbReference type="Proteomes" id="UP000177480">
    <property type="component" value="Unassembled WGS sequence"/>
</dbReference>
<dbReference type="AlphaFoldDB" id="A0A1G2G0Q6"/>
<accession>A0A1G2G0Q6</accession>
<dbReference type="STRING" id="1802114.A2719_02920"/>
<evidence type="ECO:0000256" key="4">
    <source>
        <dbReference type="ARBA" id="ARBA00022840"/>
    </source>
</evidence>
<reference evidence="6 7" key="1">
    <citation type="journal article" date="2016" name="Nat. Commun.">
        <title>Thousands of microbial genomes shed light on interconnected biogeochemical processes in an aquifer system.</title>
        <authorList>
            <person name="Anantharaman K."/>
            <person name="Brown C.T."/>
            <person name="Hug L.A."/>
            <person name="Sharon I."/>
            <person name="Castelle C.J."/>
            <person name="Probst A.J."/>
            <person name="Thomas B.C."/>
            <person name="Singh A."/>
            <person name="Wilkins M.J."/>
            <person name="Karaoz U."/>
            <person name="Brodie E.L."/>
            <person name="Williams K.H."/>
            <person name="Hubbard S.S."/>
            <person name="Banfield J.F."/>
        </authorList>
    </citation>
    <scope>NUCLEOTIDE SEQUENCE [LARGE SCALE GENOMIC DNA]</scope>
</reference>
<organism evidence="6 7">
    <name type="scientific">Candidatus Ryanbacteria bacterium RIFCSPHIGHO2_01_FULL_45_22</name>
    <dbReference type="NCBI Taxonomy" id="1802114"/>
    <lineage>
        <taxon>Bacteria</taxon>
        <taxon>Candidatus Ryaniibacteriota</taxon>
    </lineage>
</organism>
<comment type="caution">
    <text evidence="6">The sequence shown here is derived from an EMBL/GenBank/DDBJ whole genome shotgun (WGS) entry which is preliminary data.</text>
</comment>
<protein>
    <recommendedName>
        <fullName evidence="5">ABC transporter domain-containing protein</fullName>
    </recommendedName>
</protein>
<evidence type="ECO:0000259" key="5">
    <source>
        <dbReference type="PROSITE" id="PS50893"/>
    </source>
</evidence>
<dbReference type="SMART" id="SM00382">
    <property type="entry name" value="AAA"/>
    <property type="match status" value="1"/>
</dbReference>
<name>A0A1G2G0Q6_9BACT</name>
<dbReference type="InterPro" id="IPR003593">
    <property type="entry name" value="AAA+_ATPase"/>
</dbReference>
<dbReference type="Gene3D" id="3.40.50.300">
    <property type="entry name" value="P-loop containing nucleotide triphosphate hydrolases"/>
    <property type="match status" value="1"/>
</dbReference>
<gene>
    <name evidence="6" type="ORF">A2719_02920</name>
</gene>
<dbReference type="PANTHER" id="PTHR42711:SF5">
    <property type="entry name" value="ABC TRANSPORTER ATP-BINDING PROTEIN NATA"/>
    <property type="match status" value="1"/>
</dbReference>
<dbReference type="SUPFAM" id="SSF52540">
    <property type="entry name" value="P-loop containing nucleoside triphosphate hydrolases"/>
    <property type="match status" value="1"/>
</dbReference>
<comment type="similarity">
    <text evidence="1">Belongs to the ABC transporter superfamily.</text>
</comment>
<dbReference type="EMBL" id="MHNK01000010">
    <property type="protein sequence ID" value="OGZ43889.1"/>
    <property type="molecule type" value="Genomic_DNA"/>
</dbReference>
<evidence type="ECO:0000313" key="7">
    <source>
        <dbReference type="Proteomes" id="UP000177480"/>
    </source>
</evidence>
<sequence>MVPALEIENLGKTYGSAVAVNGISFVIKPGEFFGFLGPNGAGKTTTIHCITGIARITSGSIRVYGHDVVKDYREARRHVGLAPQEFNVDIFSSVRDILDYVGGFYGMRKAERKERIEHLLEQFDLTEHAKKEFRMLSGGLKRRVMLARAMVHNPPFLILDEPTAGVDVELRHMLWDYLRELNKEGKTILLTSHYLEEVELLCNRVAIIHKGSIAAIDDTSAFLKDGKRLEHMYLEITKKTITAGI</sequence>